<dbReference type="InterPro" id="IPR000477">
    <property type="entry name" value="RT_dom"/>
</dbReference>
<keyword evidence="2" id="KW-1185">Reference proteome</keyword>
<accession>A0A6S7IW58</accession>
<protein>
    <submittedName>
        <fullName evidence="1">Uncharacterized protein</fullName>
    </submittedName>
</protein>
<sequence length="434" mass="50320">KRTTSGPDELPHWFWNTYAYDIAPVITIIFNSSIKLGIVPDSWKLANLLPVPKESPLTESNQLRPISLTNIIVRLFERAIYTTELVQVMENAIHKDQFAYKRGYSSTMALIKAQHTWMEWLDGNASMVRVFSFDFSKAFDTVPHEILCNKLKKLPISPYITNWIINFLTNRYQRVVVDGVKTEYLPINRGVPQGTVLGPILFSIMINDIRPVQASNLIVKFADDINLGIKVTDDSDASYMETNNIINWAETNRMKLNYKKTCEMVIRGMITRPLPAPLPMIVRKSWLKILGVTFQKNPSMWDMHLDELMSKACSRMYIIRICKYYGFSRKGLDLLFHSLILSILVFGIEVWGCASYSKYLSYSQVDKLLKRAYKYGYLMYQVSIVDILNNKDRDLWEKITTDPNHALQVLLPPSRQLELRNRGHEYELPRVRTE</sequence>
<feature type="non-terminal residue" evidence="1">
    <location>
        <position position="1"/>
    </location>
</feature>
<dbReference type="Proteomes" id="UP001152795">
    <property type="component" value="Unassembled WGS sequence"/>
</dbReference>
<dbReference type="CDD" id="cd01650">
    <property type="entry name" value="RT_nLTR_like"/>
    <property type="match status" value="1"/>
</dbReference>
<organism evidence="1 2">
    <name type="scientific">Paramuricea clavata</name>
    <name type="common">Red gorgonian</name>
    <name type="synonym">Violescent sea-whip</name>
    <dbReference type="NCBI Taxonomy" id="317549"/>
    <lineage>
        <taxon>Eukaryota</taxon>
        <taxon>Metazoa</taxon>
        <taxon>Cnidaria</taxon>
        <taxon>Anthozoa</taxon>
        <taxon>Octocorallia</taxon>
        <taxon>Malacalcyonacea</taxon>
        <taxon>Plexauridae</taxon>
        <taxon>Paramuricea</taxon>
    </lineage>
</organism>
<evidence type="ECO:0000313" key="1">
    <source>
        <dbReference type="EMBL" id="CAB4021996.1"/>
    </source>
</evidence>
<dbReference type="EMBL" id="CACRXK020011754">
    <property type="protein sequence ID" value="CAB4021996.1"/>
    <property type="molecule type" value="Genomic_DNA"/>
</dbReference>
<proteinExistence type="predicted"/>
<comment type="caution">
    <text evidence="1">The sequence shown here is derived from an EMBL/GenBank/DDBJ whole genome shotgun (WGS) entry which is preliminary data.</text>
</comment>
<dbReference type="AlphaFoldDB" id="A0A6S7IW58"/>
<gene>
    <name evidence="1" type="ORF">PACLA_8A067342</name>
</gene>
<evidence type="ECO:0000313" key="2">
    <source>
        <dbReference type="Proteomes" id="UP001152795"/>
    </source>
</evidence>
<dbReference type="PROSITE" id="PS50878">
    <property type="entry name" value="RT_POL"/>
    <property type="match status" value="1"/>
</dbReference>
<feature type="non-terminal residue" evidence="1">
    <location>
        <position position="434"/>
    </location>
</feature>
<name>A0A6S7IW58_PARCT</name>
<dbReference type="Pfam" id="PF00078">
    <property type="entry name" value="RVT_1"/>
    <property type="match status" value="1"/>
</dbReference>
<dbReference type="OrthoDB" id="5983390at2759"/>
<dbReference type="PANTHER" id="PTHR33332">
    <property type="entry name" value="REVERSE TRANSCRIPTASE DOMAIN-CONTAINING PROTEIN"/>
    <property type="match status" value="1"/>
</dbReference>
<dbReference type="SUPFAM" id="SSF56672">
    <property type="entry name" value="DNA/RNA polymerases"/>
    <property type="match status" value="1"/>
</dbReference>
<dbReference type="InterPro" id="IPR043502">
    <property type="entry name" value="DNA/RNA_pol_sf"/>
</dbReference>
<reference evidence="1" key="1">
    <citation type="submission" date="2020-04" db="EMBL/GenBank/DDBJ databases">
        <authorList>
            <person name="Alioto T."/>
            <person name="Alioto T."/>
            <person name="Gomez Garrido J."/>
        </authorList>
    </citation>
    <scope>NUCLEOTIDE SEQUENCE</scope>
    <source>
        <strain evidence="1">A484AB</strain>
    </source>
</reference>